<keyword evidence="7" id="KW-0520">NAD</keyword>
<dbReference type="Gene3D" id="3.90.226.10">
    <property type="entry name" value="2-enoyl-CoA Hydratase, Chain A, domain 1"/>
    <property type="match status" value="1"/>
</dbReference>
<dbReference type="UniPathway" id="UPA00659"/>
<keyword evidence="4" id="KW-0276">Fatty acid metabolism</keyword>
<dbReference type="FunFam" id="1.10.1040.50:FF:000006">
    <property type="entry name" value="Peroxisomal bifunctional enzyme"/>
    <property type="match status" value="1"/>
</dbReference>
<evidence type="ECO:0000256" key="5">
    <source>
        <dbReference type="ARBA" id="ARBA00022963"/>
    </source>
</evidence>
<evidence type="ECO:0000256" key="6">
    <source>
        <dbReference type="ARBA" id="ARBA00023002"/>
    </source>
</evidence>
<dbReference type="FunFam" id="3.40.50.720:FF:000009">
    <property type="entry name" value="Fatty oxidation complex, alpha subunit"/>
    <property type="match status" value="1"/>
</dbReference>
<keyword evidence="9" id="KW-0576">Peroxisome</keyword>
<dbReference type="SUPFAM" id="SSF48179">
    <property type="entry name" value="6-phosphogluconate dehydrogenase C-terminal domain-like"/>
    <property type="match status" value="2"/>
</dbReference>
<comment type="subunit">
    <text evidence="3">Monomer.</text>
</comment>
<dbReference type="PANTHER" id="PTHR23309">
    <property type="entry name" value="3-HYDROXYACYL-COA DEHYROGENASE"/>
    <property type="match status" value="1"/>
</dbReference>
<name>E8U394_DEIML</name>
<dbReference type="Gene3D" id="1.10.1040.50">
    <property type="match status" value="1"/>
</dbReference>
<dbReference type="GO" id="GO:0003857">
    <property type="term" value="F:(3S)-3-hydroxyacyl-CoA dehydrogenase (NAD+) activity"/>
    <property type="evidence" value="ECO:0007669"/>
    <property type="project" value="UniProtKB-EC"/>
</dbReference>
<keyword evidence="5" id="KW-0442">Lipid degradation</keyword>
<dbReference type="InterPro" id="IPR029045">
    <property type="entry name" value="ClpP/crotonase-like_dom_sf"/>
</dbReference>
<dbReference type="HOGENOM" id="CLU_009834_16_3_0"/>
<dbReference type="AlphaFoldDB" id="E8U394"/>
<evidence type="ECO:0000313" key="16">
    <source>
        <dbReference type="EMBL" id="ADV66039.1"/>
    </source>
</evidence>
<dbReference type="GO" id="GO:0004300">
    <property type="term" value="F:enoyl-CoA hydratase activity"/>
    <property type="evidence" value="ECO:0007669"/>
    <property type="project" value="UniProtKB-ARBA"/>
</dbReference>
<gene>
    <name evidence="16" type="ordered locus">Deima_0378</name>
</gene>
<dbReference type="GO" id="GO:0008692">
    <property type="term" value="F:3-hydroxybutyryl-CoA epimerase activity"/>
    <property type="evidence" value="ECO:0007669"/>
    <property type="project" value="UniProtKB-EC"/>
</dbReference>
<proteinExistence type="predicted"/>
<sequence>MSIEQQIVGRTLVLTVNNPPVNVLSPGVPEGLMAGLDAAHANEQVQAVVIVGGGRTFIAGADVRTFSGAEGDAPDVRGLMAALDASEKPVIAAIHGTALGGGLEVALACTYRVAVPDAQLGLPEVKLGLLPGAGGTQRLPRLIGVEAALSLMTTGDSVSGAQAHAMGLVDEVITGDLLTGAQAFAERVAAAWPLPRVSERPVNAATVDFAAVRAALQQRARGLASPFLIVDLVEASTRVPFEEGLRLEADAFMRALQTPQSRGLRHAFFAEREAAKINGLPKGTPTRDVRSVAVIGAGTMGGGIAMNFANAGVPVTLVETQREALDRGLAVIRRNYEQSARKGRLTPQQVEERMGLLRPTLDMADIADADLVIEAVFENMDVKKAVFAQLDAHAKPTAMLATNTSTLDVDALAAGTRDPSRVLGMHFFSPANVMKLLEVVRGERTAPDVLATVMRVARTIRKVGVVVGVCDGFVGNRMINAYGREAHQLLVEGASPRDVDDAMHAFGLPMGPFEMSDMAGLDIGYAIRQRHAHEAGLDRSDTVLDRLVDLGRKGQKTGAGVYRYADGRTPEPDAVTDDVLTQYRAEQGVTPRDVPREEITKRLVYQLVNEGARILEEGVAQRASDIDVIYLYGYGFPAYRGGPMRYADEVGLARVLADIRALHAQHGSTWAPAPLLERLARDGQTFTGNA</sequence>
<evidence type="ECO:0000256" key="9">
    <source>
        <dbReference type="ARBA" id="ARBA00023140"/>
    </source>
</evidence>
<evidence type="ECO:0000256" key="3">
    <source>
        <dbReference type="ARBA" id="ARBA00011245"/>
    </source>
</evidence>
<protein>
    <submittedName>
        <fullName evidence="16">3-hydroxybutyryl-CoA epimerase</fullName>
        <ecNumber evidence="16">5.1.2.3</ecNumber>
    </submittedName>
</protein>
<feature type="domain" description="3-hydroxyacyl-CoA dehydrogenase NAD binding" evidence="15">
    <location>
        <begin position="291"/>
        <end position="468"/>
    </location>
</feature>
<comment type="subcellular location">
    <subcellularLocation>
        <location evidence="1">Peroxisome</location>
    </subcellularLocation>
</comment>
<keyword evidence="6" id="KW-0560">Oxidoreductase</keyword>
<keyword evidence="17" id="KW-1185">Reference proteome</keyword>
<dbReference type="STRING" id="709986.Deima_0378"/>
<organism evidence="16 17">
    <name type="scientific">Deinococcus maricopensis (strain DSM 21211 / LMG 22137 / NRRL B-23946 / LB-34)</name>
    <dbReference type="NCBI Taxonomy" id="709986"/>
    <lineage>
        <taxon>Bacteria</taxon>
        <taxon>Thermotogati</taxon>
        <taxon>Deinococcota</taxon>
        <taxon>Deinococci</taxon>
        <taxon>Deinococcales</taxon>
        <taxon>Deinococcaceae</taxon>
        <taxon>Deinococcus</taxon>
    </lineage>
</organism>
<evidence type="ECO:0000256" key="11">
    <source>
        <dbReference type="ARBA" id="ARBA00023239"/>
    </source>
</evidence>
<dbReference type="KEGG" id="dmr:Deima_0378"/>
<accession>E8U394</accession>
<evidence type="ECO:0000259" key="15">
    <source>
        <dbReference type="Pfam" id="PF02737"/>
    </source>
</evidence>
<dbReference type="SUPFAM" id="SSF52096">
    <property type="entry name" value="ClpP/crotonase"/>
    <property type="match status" value="1"/>
</dbReference>
<dbReference type="GO" id="GO:0006635">
    <property type="term" value="P:fatty acid beta-oxidation"/>
    <property type="evidence" value="ECO:0007669"/>
    <property type="project" value="UniProtKB-UniPathway"/>
</dbReference>
<evidence type="ECO:0000256" key="13">
    <source>
        <dbReference type="ARBA" id="ARBA00049556"/>
    </source>
</evidence>
<dbReference type="EMBL" id="CP002454">
    <property type="protein sequence ID" value="ADV66039.1"/>
    <property type="molecule type" value="Genomic_DNA"/>
</dbReference>
<dbReference type="Pfam" id="PF00725">
    <property type="entry name" value="3HCDH"/>
    <property type="match status" value="2"/>
</dbReference>
<dbReference type="GO" id="GO:0070403">
    <property type="term" value="F:NAD+ binding"/>
    <property type="evidence" value="ECO:0007669"/>
    <property type="project" value="InterPro"/>
</dbReference>
<evidence type="ECO:0000256" key="1">
    <source>
        <dbReference type="ARBA" id="ARBA00004275"/>
    </source>
</evidence>
<dbReference type="Proteomes" id="UP000008635">
    <property type="component" value="Chromosome"/>
</dbReference>
<keyword evidence="8" id="KW-0443">Lipid metabolism</keyword>
<evidence type="ECO:0000256" key="2">
    <source>
        <dbReference type="ARBA" id="ARBA00005005"/>
    </source>
</evidence>
<evidence type="ECO:0000259" key="14">
    <source>
        <dbReference type="Pfam" id="PF00725"/>
    </source>
</evidence>
<dbReference type="eggNOG" id="COG1250">
    <property type="taxonomic scope" value="Bacteria"/>
</dbReference>
<evidence type="ECO:0000256" key="10">
    <source>
        <dbReference type="ARBA" id="ARBA00023235"/>
    </source>
</evidence>
<dbReference type="SUPFAM" id="SSF51735">
    <property type="entry name" value="NAD(P)-binding Rossmann-fold domains"/>
    <property type="match status" value="1"/>
</dbReference>
<dbReference type="InterPro" id="IPR006176">
    <property type="entry name" value="3-OHacyl-CoA_DH_NAD-bd"/>
</dbReference>
<keyword evidence="10 16" id="KW-0413">Isomerase</keyword>
<dbReference type="EC" id="5.1.2.3" evidence="16"/>
<dbReference type="Pfam" id="PF02737">
    <property type="entry name" value="3HCDH_N"/>
    <property type="match status" value="1"/>
</dbReference>
<dbReference type="InterPro" id="IPR008927">
    <property type="entry name" value="6-PGluconate_DH-like_C_sf"/>
</dbReference>
<evidence type="ECO:0000313" key="17">
    <source>
        <dbReference type="Proteomes" id="UP000008635"/>
    </source>
</evidence>
<keyword evidence="12" id="KW-0511">Multifunctional enzyme</keyword>
<evidence type="ECO:0000256" key="12">
    <source>
        <dbReference type="ARBA" id="ARBA00023268"/>
    </source>
</evidence>
<dbReference type="PANTHER" id="PTHR23309:SF49">
    <property type="entry name" value="PEROXISOMAL BIFUNCTIONAL ENZYME"/>
    <property type="match status" value="1"/>
</dbReference>
<dbReference type="InterPro" id="IPR036291">
    <property type="entry name" value="NAD(P)-bd_dom_sf"/>
</dbReference>
<comment type="catalytic activity">
    <reaction evidence="13">
        <text>a (3S)-3-hydroxyacyl-CoA + NAD(+) = a 3-oxoacyl-CoA + NADH + H(+)</text>
        <dbReference type="Rhea" id="RHEA:22432"/>
        <dbReference type="ChEBI" id="CHEBI:15378"/>
        <dbReference type="ChEBI" id="CHEBI:57318"/>
        <dbReference type="ChEBI" id="CHEBI:57540"/>
        <dbReference type="ChEBI" id="CHEBI:57945"/>
        <dbReference type="ChEBI" id="CHEBI:90726"/>
        <dbReference type="EC" id="1.1.1.35"/>
    </reaction>
</comment>
<dbReference type="Pfam" id="PF00378">
    <property type="entry name" value="ECH_1"/>
    <property type="match status" value="1"/>
</dbReference>
<evidence type="ECO:0000256" key="7">
    <source>
        <dbReference type="ARBA" id="ARBA00023027"/>
    </source>
</evidence>
<evidence type="ECO:0000256" key="8">
    <source>
        <dbReference type="ARBA" id="ARBA00023098"/>
    </source>
</evidence>
<comment type="pathway">
    <text evidence="2">Lipid metabolism; fatty acid beta-oxidation.</text>
</comment>
<dbReference type="Gene3D" id="3.40.50.720">
    <property type="entry name" value="NAD(P)-binding Rossmann-like Domain"/>
    <property type="match status" value="1"/>
</dbReference>
<dbReference type="RefSeq" id="WP_013555544.1">
    <property type="nucleotide sequence ID" value="NC_014958.1"/>
</dbReference>
<dbReference type="InterPro" id="IPR001753">
    <property type="entry name" value="Enoyl-CoA_hydra/iso"/>
</dbReference>
<dbReference type="InterPro" id="IPR006108">
    <property type="entry name" value="3HC_DH_C"/>
</dbReference>
<dbReference type="eggNOG" id="COG1024">
    <property type="taxonomic scope" value="Bacteria"/>
</dbReference>
<feature type="domain" description="3-hydroxyacyl-CoA dehydrogenase C-terminal" evidence="14">
    <location>
        <begin position="599"/>
        <end position="684"/>
    </location>
</feature>
<reference evidence="16 17" key="1">
    <citation type="journal article" date="2011" name="Stand. Genomic Sci.">
        <title>Complete genome sequence of Deinococcus maricopensis type strain (LB-34).</title>
        <authorList>
            <person name="Pukall R."/>
            <person name="Zeytun A."/>
            <person name="Lucas S."/>
            <person name="Lapidus A."/>
            <person name="Hammon N."/>
            <person name="Deshpande S."/>
            <person name="Nolan M."/>
            <person name="Cheng J.F."/>
            <person name="Pitluck S."/>
            <person name="Liolios K."/>
            <person name="Pagani I."/>
            <person name="Mikhailova N."/>
            <person name="Ivanova N."/>
            <person name="Mavromatis K."/>
            <person name="Pati A."/>
            <person name="Tapia R."/>
            <person name="Han C."/>
            <person name="Goodwin L."/>
            <person name="Chen A."/>
            <person name="Palaniappan K."/>
            <person name="Land M."/>
            <person name="Hauser L."/>
            <person name="Chang Y.J."/>
            <person name="Jeffries C.D."/>
            <person name="Brambilla E.M."/>
            <person name="Rohde M."/>
            <person name="Goker M."/>
            <person name="Detter J.C."/>
            <person name="Woyke T."/>
            <person name="Bristow J."/>
            <person name="Eisen J.A."/>
            <person name="Markowitz V."/>
            <person name="Hugenholtz P."/>
            <person name="Kyrpides N.C."/>
            <person name="Klenk H.P."/>
        </authorList>
    </citation>
    <scope>NUCLEOTIDE SEQUENCE [LARGE SCALE GENOMIC DNA]</scope>
    <source>
        <strain evidence="17">DSM 21211 / LMG 22137 / NRRL B-23946 / LB-34</strain>
    </source>
</reference>
<keyword evidence="11" id="KW-0456">Lyase</keyword>
<reference evidence="17" key="2">
    <citation type="submission" date="2011-01" db="EMBL/GenBank/DDBJ databases">
        <title>The complete genome of Deinococcus maricopensis DSM 21211.</title>
        <authorList>
            <consortium name="US DOE Joint Genome Institute (JGI-PGF)"/>
            <person name="Lucas S."/>
            <person name="Copeland A."/>
            <person name="Lapidus A."/>
            <person name="Goodwin L."/>
            <person name="Pitluck S."/>
            <person name="Kyrpides N."/>
            <person name="Mavromatis K."/>
            <person name="Pagani I."/>
            <person name="Ivanova N."/>
            <person name="Ovchinnikova G."/>
            <person name="Zeytun A."/>
            <person name="Detter J.C."/>
            <person name="Han C."/>
            <person name="Land M."/>
            <person name="Hauser L."/>
            <person name="Markowitz V."/>
            <person name="Cheng J.-F."/>
            <person name="Hugenholtz P."/>
            <person name="Woyke T."/>
            <person name="Wu D."/>
            <person name="Pukall R."/>
            <person name="Gehrich-Schroeter G."/>
            <person name="Brambilla E."/>
            <person name="Klenk H.-P."/>
            <person name="Eisen J.A."/>
        </authorList>
    </citation>
    <scope>NUCLEOTIDE SEQUENCE [LARGE SCALE GENOMIC DNA]</scope>
    <source>
        <strain evidence="17">DSM 21211 / LMG 22137 / NRRL B-23946 / LB-34</strain>
    </source>
</reference>
<evidence type="ECO:0000256" key="4">
    <source>
        <dbReference type="ARBA" id="ARBA00022832"/>
    </source>
</evidence>
<dbReference type="CDD" id="cd06558">
    <property type="entry name" value="crotonase-like"/>
    <property type="match status" value="1"/>
</dbReference>
<dbReference type="OrthoDB" id="9771883at2"/>
<feature type="domain" description="3-hydroxyacyl-CoA dehydrogenase C-terminal" evidence="14">
    <location>
        <begin position="472"/>
        <end position="564"/>
    </location>
</feature>